<protein>
    <submittedName>
        <fullName evidence="1">Uncharacterized protein</fullName>
    </submittedName>
</protein>
<comment type="caution">
    <text evidence="1">The sequence shown here is derived from an EMBL/GenBank/DDBJ whole genome shotgun (WGS) entry which is preliminary data.</text>
</comment>
<organism evidence="1 2">
    <name type="scientific">Hyalomma asiaticum</name>
    <name type="common">Tick</name>
    <dbReference type="NCBI Taxonomy" id="266040"/>
    <lineage>
        <taxon>Eukaryota</taxon>
        <taxon>Metazoa</taxon>
        <taxon>Ecdysozoa</taxon>
        <taxon>Arthropoda</taxon>
        <taxon>Chelicerata</taxon>
        <taxon>Arachnida</taxon>
        <taxon>Acari</taxon>
        <taxon>Parasitiformes</taxon>
        <taxon>Ixodida</taxon>
        <taxon>Ixodoidea</taxon>
        <taxon>Ixodidae</taxon>
        <taxon>Hyalomminae</taxon>
        <taxon>Hyalomma</taxon>
    </lineage>
</organism>
<evidence type="ECO:0000313" key="2">
    <source>
        <dbReference type="Proteomes" id="UP000821845"/>
    </source>
</evidence>
<sequence>MASSQAILRGDHDDDDSTFLSLFAVQQAALRDKQAQMLHIMQQLEELEEEKEHSERECNNLAVMVTRLMLRERRTAGAQGHNSLPPEHVFRQLQLVAEPLEFHAATLRLPTSSRQLTALQRPLLHCKVPTGHQRRPRRLPPRPEL</sequence>
<keyword evidence="2" id="KW-1185">Reference proteome</keyword>
<gene>
    <name evidence="1" type="ORF">HPB50_014175</name>
</gene>
<proteinExistence type="predicted"/>
<accession>A0ACB7SFH9</accession>
<dbReference type="Proteomes" id="UP000821845">
    <property type="component" value="Chromosome 4"/>
</dbReference>
<dbReference type="EMBL" id="CM023484">
    <property type="protein sequence ID" value="KAH6933320.1"/>
    <property type="molecule type" value="Genomic_DNA"/>
</dbReference>
<reference evidence="1" key="1">
    <citation type="submission" date="2020-05" db="EMBL/GenBank/DDBJ databases">
        <title>Large-scale comparative analyses of tick genomes elucidate their genetic diversity and vector capacities.</title>
        <authorList>
            <person name="Jia N."/>
            <person name="Wang J."/>
            <person name="Shi W."/>
            <person name="Du L."/>
            <person name="Sun Y."/>
            <person name="Zhan W."/>
            <person name="Jiang J."/>
            <person name="Wang Q."/>
            <person name="Zhang B."/>
            <person name="Ji P."/>
            <person name="Sakyi L.B."/>
            <person name="Cui X."/>
            <person name="Yuan T."/>
            <person name="Jiang B."/>
            <person name="Yang W."/>
            <person name="Lam T.T.-Y."/>
            <person name="Chang Q."/>
            <person name="Ding S."/>
            <person name="Wang X."/>
            <person name="Zhu J."/>
            <person name="Ruan X."/>
            <person name="Zhao L."/>
            <person name="Wei J."/>
            <person name="Que T."/>
            <person name="Du C."/>
            <person name="Cheng J."/>
            <person name="Dai P."/>
            <person name="Han X."/>
            <person name="Huang E."/>
            <person name="Gao Y."/>
            <person name="Liu J."/>
            <person name="Shao H."/>
            <person name="Ye R."/>
            <person name="Li L."/>
            <person name="Wei W."/>
            <person name="Wang X."/>
            <person name="Wang C."/>
            <person name="Yang T."/>
            <person name="Huo Q."/>
            <person name="Li W."/>
            <person name="Guo W."/>
            <person name="Chen H."/>
            <person name="Zhou L."/>
            <person name="Ni X."/>
            <person name="Tian J."/>
            <person name="Zhou Y."/>
            <person name="Sheng Y."/>
            <person name="Liu T."/>
            <person name="Pan Y."/>
            <person name="Xia L."/>
            <person name="Li J."/>
            <person name="Zhao F."/>
            <person name="Cao W."/>
        </authorList>
    </citation>
    <scope>NUCLEOTIDE SEQUENCE</scope>
    <source>
        <strain evidence="1">Hyas-2018</strain>
    </source>
</reference>
<name>A0ACB7SFH9_HYAAI</name>
<evidence type="ECO:0000313" key="1">
    <source>
        <dbReference type="EMBL" id="KAH6933320.1"/>
    </source>
</evidence>